<dbReference type="GO" id="GO:0003677">
    <property type="term" value="F:DNA binding"/>
    <property type="evidence" value="ECO:0007669"/>
    <property type="project" value="InterPro"/>
</dbReference>
<dbReference type="PROSITE" id="PS50937">
    <property type="entry name" value="HTH_MERR_2"/>
    <property type="match status" value="1"/>
</dbReference>
<dbReference type="AlphaFoldDB" id="A0A8J3JBD2"/>
<dbReference type="InterPro" id="IPR009061">
    <property type="entry name" value="DNA-bd_dom_put_sf"/>
</dbReference>
<dbReference type="SUPFAM" id="SSF46955">
    <property type="entry name" value="Putative DNA-binding domain"/>
    <property type="match status" value="1"/>
</dbReference>
<dbReference type="GO" id="GO:0006355">
    <property type="term" value="P:regulation of DNA-templated transcription"/>
    <property type="evidence" value="ECO:0007669"/>
    <property type="project" value="InterPro"/>
</dbReference>
<feature type="domain" description="HTH merR-type" evidence="1">
    <location>
        <begin position="84"/>
        <end position="128"/>
    </location>
</feature>
<dbReference type="Pfam" id="PF13411">
    <property type="entry name" value="MerR_1"/>
    <property type="match status" value="1"/>
</dbReference>
<protein>
    <recommendedName>
        <fullName evidence="1">HTH merR-type domain-containing protein</fullName>
    </recommendedName>
</protein>
<evidence type="ECO:0000313" key="2">
    <source>
        <dbReference type="EMBL" id="GID15317.1"/>
    </source>
</evidence>
<name>A0A8J3JBD2_9ACTN</name>
<dbReference type="InterPro" id="IPR000551">
    <property type="entry name" value="MerR-type_HTH_dom"/>
</dbReference>
<reference evidence="2" key="1">
    <citation type="submission" date="2021-01" db="EMBL/GenBank/DDBJ databases">
        <title>Whole genome shotgun sequence of Actinocatenispora rupis NBRC 107355.</title>
        <authorList>
            <person name="Komaki H."/>
            <person name="Tamura T."/>
        </authorList>
    </citation>
    <scope>NUCLEOTIDE SEQUENCE</scope>
    <source>
        <strain evidence="2">NBRC 107355</strain>
    </source>
</reference>
<evidence type="ECO:0000313" key="3">
    <source>
        <dbReference type="Proteomes" id="UP000612808"/>
    </source>
</evidence>
<dbReference type="Proteomes" id="UP000612808">
    <property type="component" value="Unassembled WGS sequence"/>
</dbReference>
<accession>A0A8J3JBD2</accession>
<proteinExistence type="predicted"/>
<sequence>MVQPIPAKPPPPSTTAVEFPDMNALPIWYGRTRRADPASGRVSTLKSDIGVRVKKVRRGSHAHGGDGPADRSERAAAALLRAAGLLTPTRLPSGYRVYDEAHIDMVFRVRRLIAAGLNTATIATVLPCLYEDGPHLAPACPDVVAAARLRD</sequence>
<evidence type="ECO:0000259" key="1">
    <source>
        <dbReference type="PROSITE" id="PS50937"/>
    </source>
</evidence>
<organism evidence="2 3">
    <name type="scientific">Actinocatenispora rupis</name>
    <dbReference type="NCBI Taxonomy" id="519421"/>
    <lineage>
        <taxon>Bacteria</taxon>
        <taxon>Bacillati</taxon>
        <taxon>Actinomycetota</taxon>
        <taxon>Actinomycetes</taxon>
        <taxon>Micromonosporales</taxon>
        <taxon>Micromonosporaceae</taxon>
        <taxon>Actinocatenispora</taxon>
    </lineage>
</organism>
<gene>
    <name evidence="2" type="ORF">Aru02nite_62060</name>
</gene>
<dbReference type="EMBL" id="BOMB01000041">
    <property type="protein sequence ID" value="GID15317.1"/>
    <property type="molecule type" value="Genomic_DNA"/>
</dbReference>
<comment type="caution">
    <text evidence="2">The sequence shown here is derived from an EMBL/GenBank/DDBJ whole genome shotgun (WGS) entry which is preliminary data.</text>
</comment>
<dbReference type="Gene3D" id="1.10.1660.10">
    <property type="match status" value="1"/>
</dbReference>
<keyword evidence="3" id="KW-1185">Reference proteome</keyword>